<reference evidence="1 2" key="1">
    <citation type="journal article" date="2020" name="Mol. Plant">
        <title>The Chromosome-Based Rubber Tree Genome Provides New Insights into Spurge Genome Evolution and Rubber Biosynthesis.</title>
        <authorList>
            <person name="Liu J."/>
            <person name="Shi C."/>
            <person name="Shi C.C."/>
            <person name="Li W."/>
            <person name="Zhang Q.J."/>
            <person name="Zhang Y."/>
            <person name="Li K."/>
            <person name="Lu H.F."/>
            <person name="Shi C."/>
            <person name="Zhu S.T."/>
            <person name="Xiao Z.Y."/>
            <person name="Nan H."/>
            <person name="Yue Y."/>
            <person name="Zhu X.G."/>
            <person name="Wu Y."/>
            <person name="Hong X.N."/>
            <person name="Fan G.Y."/>
            <person name="Tong Y."/>
            <person name="Zhang D."/>
            <person name="Mao C.L."/>
            <person name="Liu Y.L."/>
            <person name="Hao S.J."/>
            <person name="Liu W.Q."/>
            <person name="Lv M.Q."/>
            <person name="Zhang H.B."/>
            <person name="Liu Y."/>
            <person name="Hu-Tang G.R."/>
            <person name="Wang J.P."/>
            <person name="Wang J.H."/>
            <person name="Sun Y.H."/>
            <person name="Ni S.B."/>
            <person name="Chen W.B."/>
            <person name="Zhang X.C."/>
            <person name="Jiao Y.N."/>
            <person name="Eichler E.E."/>
            <person name="Li G.H."/>
            <person name="Liu X."/>
            <person name="Gao L.Z."/>
        </authorList>
    </citation>
    <scope>NUCLEOTIDE SEQUENCE [LARGE SCALE GENOMIC DNA]</scope>
    <source>
        <strain evidence="2">cv. GT1</strain>
        <tissue evidence="1">Leaf</tissue>
    </source>
</reference>
<evidence type="ECO:0000313" key="1">
    <source>
        <dbReference type="EMBL" id="KAF2291566.1"/>
    </source>
</evidence>
<protein>
    <submittedName>
        <fullName evidence="1">Uncharacterized protein</fullName>
    </submittedName>
</protein>
<gene>
    <name evidence="1" type="ORF">GH714_025681</name>
</gene>
<comment type="caution">
    <text evidence="1">The sequence shown here is derived from an EMBL/GenBank/DDBJ whole genome shotgun (WGS) entry which is preliminary data.</text>
</comment>
<sequence>MPSSCAASRVKLMTPSETMQVTGGTFDEEVSLSLERRSLKGAKQVFLVDWHKVVCPGWHQCRLEEAIGDGAKLKEGRPSRESGPRDLRRRLWLYSVLTKVPAMISMS</sequence>
<dbReference type="EMBL" id="JAAGAX010000015">
    <property type="protein sequence ID" value="KAF2291566.1"/>
    <property type="molecule type" value="Genomic_DNA"/>
</dbReference>
<keyword evidence="2" id="KW-1185">Reference proteome</keyword>
<evidence type="ECO:0000313" key="2">
    <source>
        <dbReference type="Proteomes" id="UP000467840"/>
    </source>
</evidence>
<dbReference type="Proteomes" id="UP000467840">
    <property type="component" value="Chromosome 2"/>
</dbReference>
<organism evidence="1 2">
    <name type="scientific">Hevea brasiliensis</name>
    <name type="common">Para rubber tree</name>
    <name type="synonym">Siphonia brasiliensis</name>
    <dbReference type="NCBI Taxonomy" id="3981"/>
    <lineage>
        <taxon>Eukaryota</taxon>
        <taxon>Viridiplantae</taxon>
        <taxon>Streptophyta</taxon>
        <taxon>Embryophyta</taxon>
        <taxon>Tracheophyta</taxon>
        <taxon>Spermatophyta</taxon>
        <taxon>Magnoliopsida</taxon>
        <taxon>eudicotyledons</taxon>
        <taxon>Gunneridae</taxon>
        <taxon>Pentapetalae</taxon>
        <taxon>rosids</taxon>
        <taxon>fabids</taxon>
        <taxon>Malpighiales</taxon>
        <taxon>Euphorbiaceae</taxon>
        <taxon>Crotonoideae</taxon>
        <taxon>Micrandreae</taxon>
        <taxon>Hevea</taxon>
    </lineage>
</organism>
<name>A0A6A6KU49_HEVBR</name>
<dbReference type="AlphaFoldDB" id="A0A6A6KU49"/>
<accession>A0A6A6KU49</accession>
<proteinExistence type="predicted"/>